<dbReference type="SUPFAM" id="SSF52172">
    <property type="entry name" value="CheY-like"/>
    <property type="match status" value="1"/>
</dbReference>
<dbReference type="RefSeq" id="WP_076117130.1">
    <property type="nucleotide sequence ID" value="NZ_MPTC01000002.1"/>
</dbReference>
<dbReference type="InterPro" id="IPR001789">
    <property type="entry name" value="Sig_transdc_resp-reg_receiver"/>
</dbReference>
<dbReference type="Pfam" id="PF12833">
    <property type="entry name" value="HTH_18"/>
    <property type="match status" value="1"/>
</dbReference>
<dbReference type="InterPro" id="IPR041522">
    <property type="entry name" value="CdaR_GGDEF"/>
</dbReference>
<keyword evidence="5" id="KW-0805">Transcription regulation</keyword>
<accession>A0A1R0Y7W9</accession>
<dbReference type="EMBL" id="MPTC01000002">
    <property type="protein sequence ID" value="OMD43455.1"/>
    <property type="molecule type" value="Genomic_DNA"/>
</dbReference>
<protein>
    <submittedName>
        <fullName evidence="11">Two-component system response regulator</fullName>
    </submittedName>
</protein>
<evidence type="ECO:0000256" key="4">
    <source>
        <dbReference type="ARBA" id="ARBA00023012"/>
    </source>
</evidence>
<dbReference type="GO" id="GO:0005737">
    <property type="term" value="C:cytoplasm"/>
    <property type="evidence" value="ECO:0007669"/>
    <property type="project" value="UniProtKB-SubCell"/>
</dbReference>
<dbReference type="Gene3D" id="3.40.50.2300">
    <property type="match status" value="1"/>
</dbReference>
<feature type="domain" description="HTH araC/xylS-type" evidence="9">
    <location>
        <begin position="426"/>
        <end position="525"/>
    </location>
</feature>
<feature type="domain" description="Response regulatory" evidence="10">
    <location>
        <begin position="5"/>
        <end position="122"/>
    </location>
</feature>
<comment type="caution">
    <text evidence="11">The sequence shown here is derived from an EMBL/GenBank/DDBJ whole genome shotgun (WGS) entry which is preliminary data.</text>
</comment>
<evidence type="ECO:0000256" key="6">
    <source>
        <dbReference type="ARBA" id="ARBA00023125"/>
    </source>
</evidence>
<keyword evidence="3 8" id="KW-0597">Phosphoprotein</keyword>
<dbReference type="SMART" id="SM00448">
    <property type="entry name" value="REC"/>
    <property type="match status" value="1"/>
</dbReference>
<keyword evidence="7" id="KW-0804">Transcription</keyword>
<organism evidence="11 12">
    <name type="scientific">Paenibacillus odorifer</name>
    <dbReference type="NCBI Taxonomy" id="189426"/>
    <lineage>
        <taxon>Bacteria</taxon>
        <taxon>Bacillati</taxon>
        <taxon>Bacillota</taxon>
        <taxon>Bacilli</taxon>
        <taxon>Bacillales</taxon>
        <taxon>Paenibacillaceae</taxon>
        <taxon>Paenibacillus</taxon>
    </lineage>
</organism>
<comment type="subcellular location">
    <subcellularLocation>
        <location evidence="1">Cytoplasm</location>
    </subcellularLocation>
</comment>
<dbReference type="InterPro" id="IPR009057">
    <property type="entry name" value="Homeodomain-like_sf"/>
</dbReference>
<dbReference type="GO" id="GO:0003700">
    <property type="term" value="F:DNA-binding transcription factor activity"/>
    <property type="evidence" value="ECO:0007669"/>
    <property type="project" value="InterPro"/>
</dbReference>
<evidence type="ECO:0000313" key="11">
    <source>
        <dbReference type="EMBL" id="OMD43455.1"/>
    </source>
</evidence>
<dbReference type="InterPro" id="IPR011006">
    <property type="entry name" value="CheY-like_superfamily"/>
</dbReference>
<dbReference type="PROSITE" id="PS50110">
    <property type="entry name" value="RESPONSE_REGULATORY"/>
    <property type="match status" value="1"/>
</dbReference>
<dbReference type="Pfam" id="PF00072">
    <property type="entry name" value="Response_reg"/>
    <property type="match status" value="1"/>
</dbReference>
<dbReference type="PANTHER" id="PTHR42713">
    <property type="entry name" value="HISTIDINE KINASE-RELATED"/>
    <property type="match status" value="1"/>
</dbReference>
<dbReference type="CDD" id="cd17536">
    <property type="entry name" value="REC_YesN-like"/>
    <property type="match status" value="1"/>
</dbReference>
<dbReference type="Gene3D" id="1.10.10.60">
    <property type="entry name" value="Homeodomain-like"/>
    <property type="match status" value="2"/>
</dbReference>
<dbReference type="InterPro" id="IPR051552">
    <property type="entry name" value="HptR"/>
</dbReference>
<gene>
    <name evidence="11" type="ORF">BSK52_03310</name>
</gene>
<evidence type="ECO:0000313" key="12">
    <source>
        <dbReference type="Proteomes" id="UP000187439"/>
    </source>
</evidence>
<dbReference type="AlphaFoldDB" id="A0A1R0Y7W9"/>
<evidence type="ECO:0000256" key="5">
    <source>
        <dbReference type="ARBA" id="ARBA00023015"/>
    </source>
</evidence>
<sequence length="526" mass="60897">MEKLKVLIVDDEYLIRNLLRMRIDWEKQDLTIIGEASNAHEALHMVDEQRPDIIFTDIYMPSINGIEFSREVLAKYPDIKIVIVTGHDEFEYAHQSIKMGISDFILKPIRASDLLNVIDKLKNKIYEERTRDKELERLKEDLERNFPYLREKYLYQWLKGDLSKEEIHEKADYFKLPVFLSKEAFQIAILEITSASVKQSEEQLILLGMECRYKVESFFQNDNQVIILTDTRNQIVVISFNQATNLVSDCESLITNLCESYKCYVNIGIGRKRIHIEEAHLGYQEACRAVQYKVFVGNNQVVCFEDIVGNREAHYQSNPDRLQQLQFYISVGSGEQAIQSLTQIFDVAFSSIAQFRLAAMDVINECQRAAIEQQVEDEEVSNKETWVSILTADNLPELMNLLESYVLHVSRIIYLKNQTKEGDLISQVKEYLEKNLDDPKLGLATTAGTFFVSPGHLGRLMKKETGQTFVEYLTNIRMKKAESLLKNTDLKGYEVGEQVGIKDAHYFSILFKRFTGMSMNQYRNGK</sequence>
<evidence type="ECO:0000256" key="2">
    <source>
        <dbReference type="ARBA" id="ARBA00022490"/>
    </source>
</evidence>
<evidence type="ECO:0000256" key="7">
    <source>
        <dbReference type="ARBA" id="ARBA00023163"/>
    </source>
</evidence>
<dbReference type="GO" id="GO:0043565">
    <property type="term" value="F:sequence-specific DNA binding"/>
    <property type="evidence" value="ECO:0007669"/>
    <property type="project" value="InterPro"/>
</dbReference>
<dbReference type="SUPFAM" id="SSF46689">
    <property type="entry name" value="Homeodomain-like"/>
    <property type="match status" value="1"/>
</dbReference>
<dbReference type="InterPro" id="IPR018060">
    <property type="entry name" value="HTH_AraC"/>
</dbReference>
<evidence type="ECO:0000259" key="10">
    <source>
        <dbReference type="PROSITE" id="PS50110"/>
    </source>
</evidence>
<evidence type="ECO:0000256" key="1">
    <source>
        <dbReference type="ARBA" id="ARBA00004496"/>
    </source>
</evidence>
<evidence type="ECO:0000256" key="8">
    <source>
        <dbReference type="PROSITE-ProRule" id="PRU00169"/>
    </source>
</evidence>
<dbReference type="PROSITE" id="PS01124">
    <property type="entry name" value="HTH_ARAC_FAMILY_2"/>
    <property type="match status" value="1"/>
</dbReference>
<dbReference type="GO" id="GO:0000160">
    <property type="term" value="P:phosphorelay signal transduction system"/>
    <property type="evidence" value="ECO:0007669"/>
    <property type="project" value="UniProtKB-KW"/>
</dbReference>
<dbReference type="Pfam" id="PF17853">
    <property type="entry name" value="GGDEF_2"/>
    <property type="match status" value="1"/>
</dbReference>
<dbReference type="OrthoDB" id="342399at2"/>
<reference evidence="11 12" key="1">
    <citation type="submission" date="2016-10" db="EMBL/GenBank/DDBJ databases">
        <title>Paenibacillus species isolates.</title>
        <authorList>
            <person name="Beno S.M."/>
        </authorList>
    </citation>
    <scope>NUCLEOTIDE SEQUENCE [LARGE SCALE GENOMIC DNA]</scope>
    <source>
        <strain evidence="11 12">FSL H7-0710</strain>
    </source>
</reference>
<evidence type="ECO:0000256" key="3">
    <source>
        <dbReference type="ARBA" id="ARBA00022553"/>
    </source>
</evidence>
<evidence type="ECO:0000259" key="9">
    <source>
        <dbReference type="PROSITE" id="PS01124"/>
    </source>
</evidence>
<feature type="modified residue" description="4-aspartylphosphate" evidence="8">
    <location>
        <position position="57"/>
    </location>
</feature>
<keyword evidence="2" id="KW-0963">Cytoplasm</keyword>
<dbReference type="SMART" id="SM00342">
    <property type="entry name" value="HTH_ARAC"/>
    <property type="match status" value="1"/>
</dbReference>
<dbReference type="PANTHER" id="PTHR42713:SF3">
    <property type="entry name" value="TRANSCRIPTIONAL REGULATORY PROTEIN HPTR"/>
    <property type="match status" value="1"/>
</dbReference>
<name>A0A1R0Y7W9_9BACL</name>
<proteinExistence type="predicted"/>
<keyword evidence="4" id="KW-0902">Two-component regulatory system</keyword>
<dbReference type="Proteomes" id="UP000187439">
    <property type="component" value="Unassembled WGS sequence"/>
</dbReference>
<keyword evidence="6" id="KW-0238">DNA-binding</keyword>